<dbReference type="PANTHER" id="PTHR43047:SF9">
    <property type="entry name" value="HISTIDINE KINASE"/>
    <property type="match status" value="1"/>
</dbReference>
<gene>
    <name evidence="16" type="ORF">IB286_07860</name>
</gene>
<dbReference type="PRINTS" id="PR00344">
    <property type="entry name" value="BCTRLSENSOR"/>
</dbReference>
<dbReference type="InterPro" id="IPR035965">
    <property type="entry name" value="PAS-like_dom_sf"/>
</dbReference>
<feature type="transmembrane region" description="Helical" evidence="13">
    <location>
        <begin position="324"/>
        <end position="357"/>
    </location>
</feature>
<dbReference type="FunFam" id="3.30.565.10:FF:000049">
    <property type="entry name" value="Two-component sensor histidine kinase"/>
    <property type="match status" value="1"/>
</dbReference>
<evidence type="ECO:0000313" key="17">
    <source>
        <dbReference type="Proteomes" id="UP000610558"/>
    </source>
</evidence>
<sequence length="1174" mass="130256">MVANQWVMLLAFVYIGVLFVIAWWSDRHVSSNRLIQSLIYSLSLAVYCTSWTFFGAVGQAVTSGWSFLPIYIGPILLFLFGRGFLRRLSVVCSRNRVTSIADFLGARFGKNQMLAALVTLVAVVGSLPYIALQLKAVTKGWITIEKLWQPQTSLTDSAGETSFITALLLVLFTVAFGTRVVDRRHRHRGLMTAIAVESLVKLCAFLVVGLFSLFMLFKGFGPASDTQIVLGNFDRTPEMGGFITQTLLAMAAIVCLPRQFHVMVVEHHSRRDMRTASWLFPLYLLLFSMMIAPIAVLGQSLMGFERSAADMFVVSIPIELGNETLAVIALLGGLSAATGMVIVACVTLSIMVCNEWIVPIRQALQKSYVVNVRWLQKVRRIAIAAILLAAWLLEQQLSGGGGLASLGLLSFAAAAQLLPAILAALYWPRAHFVGVVAGIAGGGVIWFFCLLVPAMLGQSHPLVAEGLFGNAFLRPEHLFGLSFESSLTHGVFWSLLVNTGLMIFLSRGRRFTALDLRQARVFTDIHRLPARRELELEQSPVESWQLQQILVPMLGHERYQSMWREFEKRLGHRLLDKDRVPRFVLKETEEALSSIVGAVSAHRTLELLQHRKPLKLDDFVELIGNSSRQIQFGQDLLQVTLETIPQGISVVDANLNLVAWNQRYVELFNFPERLLYVGCPISRVYQYNAERGYLQGAQGDVDGAVQRRLTLLRNGQPYRLERRLPNDRVIEICGIPIESGGYVTTYTDISEYRRLFGELEQARDQLETRVVERTSELEEANRSLAHENQARARIERELNTVYASKNRFLASASHDLLQPINAARLFTASLASKVEQLPLNTDVKHIDEALAGAEDLITSLREIARLDSGRMQVNAEAFPLQELLVPLGREFAVVAERSGLSWRMAPCSLWVHTDKNLLRRVIQNLVGNALRYTQKGGVLLGCRRVAGGVRLEIWDTGAGIAEQDQERIFEEFERASDGPRRGGEAGLGLGLSIVQRISRLLGLNLQLRSTPGKGTVFSVTLPVVASVAVTTRPVLQDSLQSDLAGLRVLCIDNEPAIRAGMQSLLSQWNCTVHVAASLREALAQWTLESPPDIVLADYHLDAGETGLDVLQALSYHWGQPLQAVVISADNSDDMRQRVVNAGYRFLSKPVKPAVLRAVMRNIMAIPASPPKPQP</sequence>
<dbReference type="InterPro" id="IPR003661">
    <property type="entry name" value="HisK_dim/P_dom"/>
</dbReference>
<evidence type="ECO:0000256" key="3">
    <source>
        <dbReference type="ARBA" id="ARBA00006434"/>
    </source>
</evidence>
<evidence type="ECO:0000256" key="8">
    <source>
        <dbReference type="ARBA" id="ARBA00022777"/>
    </source>
</evidence>
<dbReference type="SUPFAM" id="SSF55874">
    <property type="entry name" value="ATPase domain of HSP90 chaperone/DNA topoisomerase II/histidine kinase"/>
    <property type="match status" value="1"/>
</dbReference>
<keyword evidence="5 11" id="KW-0597">Phosphoprotein</keyword>
<dbReference type="InterPro" id="IPR001734">
    <property type="entry name" value="Na/solute_symporter"/>
</dbReference>
<feature type="transmembrane region" description="Helical" evidence="13">
    <location>
        <begin position="202"/>
        <end position="220"/>
    </location>
</feature>
<feature type="transmembrane region" description="Helical" evidence="13">
    <location>
        <begin position="240"/>
        <end position="257"/>
    </location>
</feature>
<comment type="catalytic activity">
    <reaction evidence="1">
        <text>ATP + protein L-histidine = ADP + protein N-phospho-L-histidine.</text>
        <dbReference type="EC" id="2.7.13.3"/>
    </reaction>
</comment>
<dbReference type="InterPro" id="IPR038377">
    <property type="entry name" value="Na/Glc_symporter_sf"/>
</dbReference>
<dbReference type="GO" id="GO:0022857">
    <property type="term" value="F:transmembrane transporter activity"/>
    <property type="evidence" value="ECO:0007669"/>
    <property type="project" value="InterPro"/>
</dbReference>
<dbReference type="InterPro" id="IPR005467">
    <property type="entry name" value="His_kinase_dom"/>
</dbReference>
<dbReference type="GO" id="GO:0009927">
    <property type="term" value="F:histidine phosphotransfer kinase activity"/>
    <property type="evidence" value="ECO:0007669"/>
    <property type="project" value="TreeGrafter"/>
</dbReference>
<dbReference type="CDD" id="cd00082">
    <property type="entry name" value="HisKA"/>
    <property type="match status" value="1"/>
</dbReference>
<feature type="transmembrane region" description="Helical" evidence="13">
    <location>
        <begin position="378"/>
        <end position="397"/>
    </location>
</feature>
<dbReference type="Pfam" id="PF00072">
    <property type="entry name" value="Response_reg"/>
    <property type="match status" value="1"/>
</dbReference>
<feature type="transmembrane region" description="Helical" evidence="13">
    <location>
        <begin position="113"/>
        <end position="131"/>
    </location>
</feature>
<dbReference type="PROSITE" id="PS50110">
    <property type="entry name" value="RESPONSE_REGULATORY"/>
    <property type="match status" value="1"/>
</dbReference>
<dbReference type="SUPFAM" id="SSF55785">
    <property type="entry name" value="PYP-like sensor domain (PAS domain)"/>
    <property type="match status" value="1"/>
</dbReference>
<dbReference type="Pfam" id="PF02518">
    <property type="entry name" value="HATPase_c"/>
    <property type="match status" value="1"/>
</dbReference>
<dbReference type="GO" id="GO:0005886">
    <property type="term" value="C:plasma membrane"/>
    <property type="evidence" value="ECO:0007669"/>
    <property type="project" value="TreeGrafter"/>
</dbReference>
<dbReference type="RefSeq" id="WP_190764236.1">
    <property type="nucleotide sequence ID" value="NZ_JACXLD010000003.1"/>
</dbReference>
<dbReference type="InterPro" id="IPR003594">
    <property type="entry name" value="HATPase_dom"/>
</dbReference>
<keyword evidence="6" id="KW-0808">Transferase</keyword>
<dbReference type="InterPro" id="IPR011006">
    <property type="entry name" value="CheY-like_superfamily"/>
</dbReference>
<feature type="modified residue" description="4-aspartylphosphate" evidence="11">
    <location>
        <position position="1097"/>
    </location>
</feature>
<dbReference type="AlphaFoldDB" id="A0A927C325"/>
<feature type="transmembrane region" description="Helical" evidence="13">
    <location>
        <begin position="37"/>
        <end position="58"/>
    </location>
</feature>
<keyword evidence="8 16" id="KW-0418">Kinase</keyword>
<evidence type="ECO:0000313" key="16">
    <source>
        <dbReference type="EMBL" id="MBD2858927.1"/>
    </source>
</evidence>
<dbReference type="EC" id="2.7.13.3" evidence="4"/>
<dbReference type="SMART" id="SM00448">
    <property type="entry name" value="REC"/>
    <property type="match status" value="1"/>
</dbReference>
<dbReference type="InterPro" id="IPR036097">
    <property type="entry name" value="HisK_dim/P_sf"/>
</dbReference>
<reference evidence="16" key="1">
    <citation type="submission" date="2020-09" db="EMBL/GenBank/DDBJ databases">
        <authorList>
            <person name="Yoon J.-W."/>
        </authorList>
    </citation>
    <scope>NUCLEOTIDE SEQUENCE</scope>
    <source>
        <strain evidence="16">KMU-158</strain>
    </source>
</reference>
<dbReference type="InterPro" id="IPR001789">
    <property type="entry name" value="Sig_transdc_resp-reg_receiver"/>
</dbReference>
<dbReference type="PROSITE" id="PS50283">
    <property type="entry name" value="NA_SOLUT_SYMP_3"/>
    <property type="match status" value="1"/>
</dbReference>
<evidence type="ECO:0000256" key="2">
    <source>
        <dbReference type="ARBA" id="ARBA00004141"/>
    </source>
</evidence>
<dbReference type="CDD" id="cd00156">
    <property type="entry name" value="REC"/>
    <property type="match status" value="1"/>
</dbReference>
<dbReference type="PANTHER" id="PTHR43047">
    <property type="entry name" value="TWO-COMPONENT HISTIDINE PROTEIN KINASE"/>
    <property type="match status" value="1"/>
</dbReference>
<dbReference type="InterPro" id="IPR004358">
    <property type="entry name" value="Sig_transdc_His_kin-like_C"/>
</dbReference>
<feature type="coiled-coil region" evidence="12">
    <location>
        <begin position="749"/>
        <end position="797"/>
    </location>
</feature>
<dbReference type="SUPFAM" id="SSF47384">
    <property type="entry name" value="Homodimeric domain of signal transducing histidine kinase"/>
    <property type="match status" value="1"/>
</dbReference>
<dbReference type="Gene3D" id="3.30.450.20">
    <property type="entry name" value="PAS domain"/>
    <property type="match status" value="1"/>
</dbReference>
<dbReference type="CDD" id="cd00075">
    <property type="entry name" value="HATPase"/>
    <property type="match status" value="1"/>
</dbReference>
<evidence type="ECO:0000256" key="12">
    <source>
        <dbReference type="SAM" id="Coils"/>
    </source>
</evidence>
<dbReference type="Gene3D" id="1.20.1730.10">
    <property type="entry name" value="Sodium/glucose cotransporter"/>
    <property type="match status" value="1"/>
</dbReference>
<dbReference type="SMART" id="SM00388">
    <property type="entry name" value="HisKA"/>
    <property type="match status" value="1"/>
</dbReference>
<dbReference type="SMART" id="SM00387">
    <property type="entry name" value="HATPase_c"/>
    <property type="match status" value="1"/>
</dbReference>
<dbReference type="Gene3D" id="3.30.565.10">
    <property type="entry name" value="Histidine kinase-like ATPase, C-terminal domain"/>
    <property type="match status" value="1"/>
</dbReference>
<dbReference type="Proteomes" id="UP000610558">
    <property type="component" value="Unassembled WGS sequence"/>
</dbReference>
<evidence type="ECO:0000256" key="11">
    <source>
        <dbReference type="PROSITE-ProRule" id="PRU00169"/>
    </source>
</evidence>
<feature type="transmembrane region" description="Helical" evidence="13">
    <location>
        <begin position="6"/>
        <end position="25"/>
    </location>
</feature>
<feature type="transmembrane region" description="Helical" evidence="13">
    <location>
        <begin position="278"/>
        <end position="304"/>
    </location>
</feature>
<feature type="transmembrane region" description="Helical" evidence="13">
    <location>
        <begin position="64"/>
        <end position="85"/>
    </location>
</feature>
<evidence type="ECO:0000256" key="5">
    <source>
        <dbReference type="ARBA" id="ARBA00022553"/>
    </source>
</evidence>
<evidence type="ECO:0000256" key="1">
    <source>
        <dbReference type="ARBA" id="ARBA00000085"/>
    </source>
</evidence>
<keyword evidence="10 13" id="KW-0472">Membrane</keyword>
<dbReference type="Pfam" id="PF00512">
    <property type="entry name" value="HisKA"/>
    <property type="match status" value="1"/>
</dbReference>
<comment type="subcellular location">
    <subcellularLocation>
        <location evidence="2">Membrane</location>
        <topology evidence="2">Multi-pass membrane protein</topology>
    </subcellularLocation>
</comment>
<keyword evidence="17" id="KW-1185">Reference proteome</keyword>
<dbReference type="Pfam" id="PF12860">
    <property type="entry name" value="PAS_7"/>
    <property type="match status" value="1"/>
</dbReference>
<feature type="domain" description="Histidine kinase" evidence="14">
    <location>
        <begin position="811"/>
        <end position="1025"/>
    </location>
</feature>
<accession>A0A927C325</accession>
<comment type="similarity">
    <text evidence="3">Belongs to the sodium:solute symporter (SSF) (TC 2.A.21) family.</text>
</comment>
<dbReference type="Gene3D" id="1.10.287.130">
    <property type="match status" value="1"/>
</dbReference>
<evidence type="ECO:0000259" key="15">
    <source>
        <dbReference type="PROSITE" id="PS50110"/>
    </source>
</evidence>
<evidence type="ECO:0000256" key="4">
    <source>
        <dbReference type="ARBA" id="ARBA00012438"/>
    </source>
</evidence>
<feature type="transmembrane region" description="Helical" evidence="13">
    <location>
        <begin position="432"/>
        <end position="456"/>
    </location>
</feature>
<organism evidence="16 17">
    <name type="scientific">Spongiibacter pelagi</name>
    <dbReference type="NCBI Taxonomy" id="2760804"/>
    <lineage>
        <taxon>Bacteria</taxon>
        <taxon>Pseudomonadati</taxon>
        <taxon>Pseudomonadota</taxon>
        <taxon>Gammaproteobacteria</taxon>
        <taxon>Cellvibrionales</taxon>
        <taxon>Spongiibacteraceae</taxon>
        <taxon>Spongiibacter</taxon>
    </lineage>
</organism>
<dbReference type="PROSITE" id="PS50109">
    <property type="entry name" value="HIS_KIN"/>
    <property type="match status" value="1"/>
</dbReference>
<evidence type="ECO:0000256" key="6">
    <source>
        <dbReference type="ARBA" id="ARBA00022679"/>
    </source>
</evidence>
<proteinExistence type="inferred from homology"/>
<keyword evidence="9 13" id="KW-1133">Transmembrane helix</keyword>
<dbReference type="Gene3D" id="3.40.50.2300">
    <property type="match status" value="1"/>
</dbReference>
<dbReference type="SUPFAM" id="SSF52172">
    <property type="entry name" value="CheY-like"/>
    <property type="match status" value="1"/>
</dbReference>
<feature type="domain" description="Response regulatory" evidence="15">
    <location>
        <begin position="1047"/>
        <end position="1163"/>
    </location>
</feature>
<keyword evidence="7 13" id="KW-0812">Transmembrane</keyword>
<dbReference type="EMBL" id="JACXLD010000003">
    <property type="protein sequence ID" value="MBD2858927.1"/>
    <property type="molecule type" value="Genomic_DNA"/>
</dbReference>
<keyword evidence="12" id="KW-0175">Coiled coil</keyword>
<name>A0A927C325_9GAMM</name>
<protein>
    <recommendedName>
        <fullName evidence="4">histidine kinase</fullName>
        <ecNumber evidence="4">2.7.13.3</ecNumber>
    </recommendedName>
</protein>
<dbReference type="GO" id="GO:0000155">
    <property type="term" value="F:phosphorelay sensor kinase activity"/>
    <property type="evidence" value="ECO:0007669"/>
    <property type="project" value="InterPro"/>
</dbReference>
<comment type="caution">
    <text evidence="16">The sequence shown here is derived from an EMBL/GenBank/DDBJ whole genome shotgun (WGS) entry which is preliminary data.</text>
</comment>
<evidence type="ECO:0000256" key="10">
    <source>
        <dbReference type="ARBA" id="ARBA00023136"/>
    </source>
</evidence>
<evidence type="ECO:0000259" key="14">
    <source>
        <dbReference type="PROSITE" id="PS50109"/>
    </source>
</evidence>
<feature type="transmembrane region" description="Helical" evidence="13">
    <location>
        <begin position="163"/>
        <end position="181"/>
    </location>
</feature>
<evidence type="ECO:0000256" key="9">
    <source>
        <dbReference type="ARBA" id="ARBA00022989"/>
    </source>
</evidence>
<evidence type="ECO:0000256" key="7">
    <source>
        <dbReference type="ARBA" id="ARBA00022692"/>
    </source>
</evidence>
<dbReference type="InterPro" id="IPR036890">
    <property type="entry name" value="HATPase_C_sf"/>
</dbReference>
<feature type="transmembrane region" description="Helical" evidence="13">
    <location>
        <begin position="403"/>
        <end position="425"/>
    </location>
</feature>
<evidence type="ECO:0000256" key="13">
    <source>
        <dbReference type="SAM" id="Phobius"/>
    </source>
</evidence>